<proteinExistence type="predicted"/>
<keyword evidence="2" id="KW-1003">Cell membrane</keyword>
<keyword evidence="3" id="KW-0997">Cell inner membrane</keyword>
<dbReference type="EMBL" id="CGIG01000001">
    <property type="protein sequence ID" value="CPR18824.1"/>
    <property type="molecule type" value="Genomic_DNA"/>
</dbReference>
<dbReference type="InterPro" id="IPR007498">
    <property type="entry name" value="PqiA-like"/>
</dbReference>
<comment type="subcellular location">
    <subcellularLocation>
        <location evidence="1">Cell inner membrane</location>
    </subcellularLocation>
</comment>
<evidence type="ECO:0000256" key="4">
    <source>
        <dbReference type="ARBA" id="ARBA00022692"/>
    </source>
</evidence>
<organism evidence="8 10">
    <name type="scientific">Brenneria goodwinii</name>
    <dbReference type="NCBI Taxonomy" id="1109412"/>
    <lineage>
        <taxon>Bacteria</taxon>
        <taxon>Pseudomonadati</taxon>
        <taxon>Pseudomonadota</taxon>
        <taxon>Gammaproteobacteria</taxon>
        <taxon>Enterobacterales</taxon>
        <taxon>Pectobacteriaceae</taxon>
        <taxon>Brenneria</taxon>
    </lineage>
</organism>
<keyword evidence="10" id="KW-1185">Reference proteome</keyword>
<accession>A0A0G4JY89</accession>
<keyword evidence="4 7" id="KW-0812">Transmembrane</keyword>
<evidence type="ECO:0000313" key="10">
    <source>
        <dbReference type="Proteomes" id="UP000044377"/>
    </source>
</evidence>
<evidence type="ECO:0000256" key="5">
    <source>
        <dbReference type="ARBA" id="ARBA00022989"/>
    </source>
</evidence>
<feature type="transmembrane region" description="Helical" evidence="7">
    <location>
        <begin position="146"/>
        <end position="167"/>
    </location>
</feature>
<dbReference type="PANTHER" id="PTHR30462:SF3">
    <property type="entry name" value="INTERMEMBRANE TRANSPORT PROTEIN PQIA"/>
    <property type="match status" value="1"/>
</dbReference>
<dbReference type="Proteomes" id="UP000285972">
    <property type="component" value="Unassembled WGS sequence"/>
</dbReference>
<evidence type="ECO:0000313" key="9">
    <source>
        <dbReference type="EMBL" id="RLM25976.1"/>
    </source>
</evidence>
<evidence type="ECO:0000256" key="3">
    <source>
        <dbReference type="ARBA" id="ARBA00022519"/>
    </source>
</evidence>
<dbReference type="STRING" id="1109412.BN1221_03423c"/>
<dbReference type="PANTHER" id="PTHR30462">
    <property type="entry name" value="INTERMEMBRANE TRANSPORT PROTEIN PQIB-RELATED"/>
    <property type="match status" value="1"/>
</dbReference>
<dbReference type="Pfam" id="PF04403">
    <property type="entry name" value="PqiA"/>
    <property type="match status" value="1"/>
</dbReference>
<evidence type="ECO:0000313" key="8">
    <source>
        <dbReference type="EMBL" id="CPR18824.1"/>
    </source>
</evidence>
<sequence>MNNPPFARQIQVRGCPLCGLVCDAQPHAGETRHCPRCHSPLDGGQAKKLNSAWALLAAAMILYIPANVLPVMYTSLFGRGSESTILSGVLEFWRSGSYGIAAIIFIASVVIPCMKFLSLSILLVTAGRKSSWARRERTRLYRITEWIGCWSMLDVVVVAVVCGLVRFHSLSQAEPRAGILFFALVVILTMLSALSFDPKLIWEGDE</sequence>
<gene>
    <name evidence="9" type="ORF">BIY26_08315</name>
    <name evidence="8" type="ORF">BN1221_03423c</name>
</gene>
<dbReference type="GO" id="GO:0005886">
    <property type="term" value="C:plasma membrane"/>
    <property type="evidence" value="ECO:0007669"/>
    <property type="project" value="UniProtKB-SubCell"/>
</dbReference>
<evidence type="ECO:0000313" key="11">
    <source>
        <dbReference type="Proteomes" id="UP000285972"/>
    </source>
</evidence>
<evidence type="ECO:0000256" key="7">
    <source>
        <dbReference type="SAM" id="Phobius"/>
    </source>
</evidence>
<keyword evidence="6 7" id="KW-0472">Membrane</keyword>
<dbReference type="EMBL" id="MJLX01000017">
    <property type="protein sequence ID" value="RLM25976.1"/>
    <property type="molecule type" value="Genomic_DNA"/>
</dbReference>
<reference evidence="8" key="1">
    <citation type="submission" date="2015-01" db="EMBL/GenBank/DDBJ databases">
        <authorList>
            <person name="Xiang T."/>
            <person name="Song Y."/>
            <person name="Huang L."/>
            <person name="Wang B."/>
            <person name="Wu P."/>
        </authorList>
    </citation>
    <scope>NUCLEOTIDE SEQUENCE [LARGE SCALE GENOMIC DNA]</scope>
    <source>
        <strain evidence="8">OBR1</strain>
    </source>
</reference>
<feature type="transmembrane region" description="Helical" evidence="7">
    <location>
        <begin position="179"/>
        <end position="196"/>
    </location>
</feature>
<dbReference type="GeneID" id="70905986"/>
<evidence type="ECO:0000256" key="1">
    <source>
        <dbReference type="ARBA" id="ARBA00004533"/>
    </source>
</evidence>
<dbReference type="AlphaFoldDB" id="A0A0G4JY89"/>
<name>A0A0G4JY89_9GAMM</name>
<evidence type="ECO:0000256" key="2">
    <source>
        <dbReference type="ARBA" id="ARBA00022475"/>
    </source>
</evidence>
<feature type="transmembrane region" description="Helical" evidence="7">
    <location>
        <begin position="53"/>
        <end position="78"/>
    </location>
</feature>
<keyword evidence="5 7" id="KW-1133">Transmembrane helix</keyword>
<protein>
    <submittedName>
        <fullName evidence="8">Paraquat-inducible protein A</fullName>
    </submittedName>
</protein>
<dbReference type="OrthoDB" id="9800207at2"/>
<reference evidence="9 11" key="2">
    <citation type="submission" date="2016-09" db="EMBL/GenBank/DDBJ databases">
        <authorList>
            <person name="Doonan J."/>
            <person name="Pachebat J.A."/>
            <person name="Golyshin P.N."/>
            <person name="Denman S."/>
            <person name="Mcdonald J.E."/>
        </authorList>
    </citation>
    <scope>NUCLEOTIDE SEQUENCE [LARGE SCALE GENOMIC DNA]</scope>
    <source>
        <strain evidence="9 11">FRB141</strain>
    </source>
</reference>
<evidence type="ECO:0000256" key="6">
    <source>
        <dbReference type="ARBA" id="ARBA00023136"/>
    </source>
</evidence>
<dbReference type="KEGG" id="bgj:AWC36_04245"/>
<dbReference type="RefSeq" id="WP_048638292.1">
    <property type="nucleotide sequence ID" value="NZ_CGIG01000001.1"/>
</dbReference>
<feature type="transmembrane region" description="Helical" evidence="7">
    <location>
        <begin position="98"/>
        <end position="125"/>
    </location>
</feature>
<dbReference type="InterPro" id="IPR051800">
    <property type="entry name" value="PqiA-PqiB_transport"/>
</dbReference>
<dbReference type="Proteomes" id="UP000044377">
    <property type="component" value="Unassembled WGS sequence"/>
</dbReference>